<dbReference type="PANTHER" id="PTHR13410:SF9">
    <property type="entry name" value="PROTEIN PBDC1"/>
    <property type="match status" value="1"/>
</dbReference>
<dbReference type="InterPro" id="IPR023139">
    <property type="entry name" value="PBDC1-like_dom_sf"/>
</dbReference>
<sequence>MSVAGITAATADNHPDIEKQWAVKALHHAETYIKLLKAVDPSKLKLTRVDEDLYKAFRASWPDLNIESLDLEEFKEEKSKAKWRDFSKECVFTQWETQVNDHNFGTLLRIRSAEDYEEDNTFFAIRLQFYAIEIARNREGANTAFHNSPASS</sequence>
<dbReference type="Gene3D" id="1.10.3560.10">
    <property type="entry name" value="yst0336 like domain"/>
    <property type="match status" value="1"/>
</dbReference>
<organism evidence="2 3">
    <name type="scientific">Rhizophlyctis rosea</name>
    <dbReference type="NCBI Taxonomy" id="64517"/>
    <lineage>
        <taxon>Eukaryota</taxon>
        <taxon>Fungi</taxon>
        <taxon>Fungi incertae sedis</taxon>
        <taxon>Chytridiomycota</taxon>
        <taxon>Chytridiomycota incertae sedis</taxon>
        <taxon>Chytridiomycetes</taxon>
        <taxon>Rhizophlyctidales</taxon>
        <taxon>Rhizophlyctidaceae</taxon>
        <taxon>Rhizophlyctis</taxon>
    </lineage>
</organism>
<comment type="caution">
    <text evidence="2">The sequence shown here is derived from an EMBL/GenBank/DDBJ whole genome shotgun (WGS) entry which is preliminary data.</text>
</comment>
<dbReference type="InterPro" id="IPR008476">
    <property type="entry name" value="PBDC1_metazoa/fungi"/>
</dbReference>
<dbReference type="Pfam" id="PF04669">
    <property type="entry name" value="PBDC1"/>
    <property type="match status" value="1"/>
</dbReference>
<name>A0AAD5S253_9FUNG</name>
<dbReference type="AlphaFoldDB" id="A0AAD5S253"/>
<evidence type="ECO:0000313" key="2">
    <source>
        <dbReference type="EMBL" id="KAJ3036563.1"/>
    </source>
</evidence>
<gene>
    <name evidence="2" type="ORF">HK097_003804</name>
</gene>
<proteinExistence type="predicted"/>
<dbReference type="EMBL" id="JADGJD010001924">
    <property type="protein sequence ID" value="KAJ3036563.1"/>
    <property type="molecule type" value="Genomic_DNA"/>
</dbReference>
<protein>
    <submittedName>
        <fullName evidence="2">Polysaccharide biosynthesis domain containing protein 1</fullName>
    </submittedName>
</protein>
<feature type="domain" description="Polysaccharide biosynthesis" evidence="1">
    <location>
        <begin position="17"/>
        <end position="146"/>
    </location>
</feature>
<accession>A0AAD5S253</accession>
<evidence type="ECO:0000259" key="1">
    <source>
        <dbReference type="Pfam" id="PF04669"/>
    </source>
</evidence>
<dbReference type="Proteomes" id="UP001212841">
    <property type="component" value="Unassembled WGS sequence"/>
</dbReference>
<reference evidence="2" key="1">
    <citation type="submission" date="2020-05" db="EMBL/GenBank/DDBJ databases">
        <title>Phylogenomic resolution of chytrid fungi.</title>
        <authorList>
            <person name="Stajich J.E."/>
            <person name="Amses K."/>
            <person name="Simmons R."/>
            <person name="Seto K."/>
            <person name="Myers J."/>
            <person name="Bonds A."/>
            <person name="Quandt C.A."/>
            <person name="Barry K."/>
            <person name="Liu P."/>
            <person name="Grigoriev I."/>
            <person name="Longcore J.E."/>
            <person name="James T.Y."/>
        </authorList>
    </citation>
    <scope>NUCLEOTIDE SEQUENCE</scope>
    <source>
        <strain evidence="2">JEL0318</strain>
    </source>
</reference>
<dbReference type="GO" id="GO:0005737">
    <property type="term" value="C:cytoplasm"/>
    <property type="evidence" value="ECO:0007669"/>
    <property type="project" value="TreeGrafter"/>
</dbReference>
<dbReference type="InterPro" id="IPR021148">
    <property type="entry name" value="Polysacc_synth_dom"/>
</dbReference>
<dbReference type="PANTHER" id="PTHR13410">
    <property type="entry name" value="PROTEIN PBDC1"/>
    <property type="match status" value="1"/>
</dbReference>
<keyword evidence="3" id="KW-1185">Reference proteome</keyword>
<evidence type="ECO:0000313" key="3">
    <source>
        <dbReference type="Proteomes" id="UP001212841"/>
    </source>
</evidence>